<dbReference type="InterPro" id="IPR027417">
    <property type="entry name" value="P-loop_NTPase"/>
</dbReference>
<dbReference type="OrthoDB" id="88903at2"/>
<dbReference type="InterPro" id="IPR002182">
    <property type="entry name" value="NB-ARC"/>
</dbReference>
<dbReference type="EMBL" id="LN794158">
    <property type="protein sequence ID" value="CEN55195.1"/>
    <property type="molecule type" value="Genomic_DNA"/>
</dbReference>
<dbReference type="RefSeq" id="WP_045750511.1">
    <property type="nucleotide sequence ID" value="NZ_LN794158.1"/>
</dbReference>
<organism evidence="2 3">
    <name type="scientific">Candidatus Methylopumilus turicensis</name>
    <dbReference type="NCBI Taxonomy" id="1581680"/>
    <lineage>
        <taxon>Bacteria</taxon>
        <taxon>Pseudomonadati</taxon>
        <taxon>Pseudomonadota</taxon>
        <taxon>Betaproteobacteria</taxon>
        <taxon>Nitrosomonadales</taxon>
        <taxon>Methylophilaceae</taxon>
        <taxon>Candidatus Methylopumilus</taxon>
    </lineage>
</organism>
<evidence type="ECO:0000259" key="1">
    <source>
        <dbReference type="Pfam" id="PF00931"/>
    </source>
</evidence>
<dbReference type="AlphaFoldDB" id="A0A0B7IXI1"/>
<dbReference type="KEGG" id="mbac:BN1209_0141"/>
<accession>A0A0B7IXI1</accession>
<evidence type="ECO:0000313" key="3">
    <source>
        <dbReference type="Proteomes" id="UP000056322"/>
    </source>
</evidence>
<dbReference type="Gene3D" id="3.40.50.300">
    <property type="entry name" value="P-loop containing nucleotide triphosphate hydrolases"/>
    <property type="match status" value="1"/>
</dbReference>
<feature type="domain" description="NB-ARC" evidence="1">
    <location>
        <begin position="6"/>
        <end position="73"/>
    </location>
</feature>
<dbReference type="Proteomes" id="UP000056322">
    <property type="component" value="Chromosome 1"/>
</dbReference>
<gene>
    <name evidence="2" type="ORF">BN1209_0141</name>
</gene>
<evidence type="ECO:0000313" key="2">
    <source>
        <dbReference type="EMBL" id="CEN55195.1"/>
    </source>
</evidence>
<sequence>MNSYKQVTQNLKEALLESDNKVIALAGEWGVGKTHLWKEILEQETGESYKSSIYISIFGAKDIDEIKMRILQNAFILGGEAAKGIIQTGTDLIDKLLSKFAGLSLKSPALLWLPKVTSGKLIVIDDFERRGTDLKIQEIMGFLNEYSENYETRFLILINISKLDEGESDWSLLHEKVIDAQVNLNPDSTECFEKAITSNECKYETEVLRAVEILNLRNIRVIRKIVKNINLIATKFPVNKLSAERWIPSTVLLTALAFKAIDNAPPFNYVCSYNPYSRLLNQHKNQDSDEYKWNSLLDSLGINHTDDFELIFNEFLETGLLDSEKLTNLFNQYQDDLKNQTLHDEINSFLKSFLWDAHKSESQLLQEADNLLSAAEVMNPSMITNMIDVIEELDGKDLAERFIAAWEISLSSRPAYQNIEERIFDTSFQKIHPRILMKMNQLRDEQHPPLDIYDAAERVIKGSGWGDRERIAFQVSTQEQYIDKIQSLDRNQLYIFFKLHFEWFRNSSFDSEFENGRANFLAACQEIIGLNPKSRLAQIIIRQFKVSGYESKLSNEQSLTEPVQP</sequence>
<keyword evidence="3" id="KW-1185">Reference proteome</keyword>
<protein>
    <submittedName>
        <fullName evidence="2">Putative KAP family P-loop domain protein</fullName>
    </submittedName>
</protein>
<dbReference type="SUPFAM" id="SSF52540">
    <property type="entry name" value="P-loop containing nucleoside triphosphate hydrolases"/>
    <property type="match status" value="1"/>
</dbReference>
<proteinExistence type="predicted"/>
<dbReference type="Pfam" id="PF00931">
    <property type="entry name" value="NB-ARC"/>
    <property type="match status" value="1"/>
</dbReference>
<name>A0A0B7IXI1_9PROT</name>
<dbReference type="HOGENOM" id="CLU_032979_0_0_4"/>
<dbReference type="GO" id="GO:0043531">
    <property type="term" value="F:ADP binding"/>
    <property type="evidence" value="ECO:0007669"/>
    <property type="project" value="InterPro"/>
</dbReference>
<reference evidence="3" key="1">
    <citation type="submission" date="2014-12" db="EMBL/GenBank/DDBJ databases">
        <authorList>
            <person name="Salcher M.M."/>
        </authorList>
    </citation>
    <scope>NUCLEOTIDE SEQUENCE [LARGE SCALE GENOMIC DNA]</scope>
    <source>
        <strain evidence="3">MMS-10A-171</strain>
    </source>
</reference>